<dbReference type="EMBL" id="CADEBD010000300">
    <property type="protein sequence ID" value="CAB3235830.1"/>
    <property type="molecule type" value="Genomic_DNA"/>
</dbReference>
<dbReference type="PROSITE" id="PS50802">
    <property type="entry name" value="OTU"/>
    <property type="match status" value="1"/>
</dbReference>
<dbReference type="Proteomes" id="UP000494256">
    <property type="component" value="Unassembled WGS sequence"/>
</dbReference>
<dbReference type="InterPro" id="IPR003323">
    <property type="entry name" value="OTU_dom"/>
</dbReference>
<reference evidence="4 5" key="1">
    <citation type="submission" date="2020-04" db="EMBL/GenBank/DDBJ databases">
        <authorList>
            <person name="Wallbank WR R."/>
            <person name="Pardo Diaz C."/>
            <person name="Kozak K."/>
            <person name="Martin S."/>
            <person name="Jiggins C."/>
            <person name="Moest M."/>
            <person name="Warren A I."/>
            <person name="Byers J.R.P. K."/>
            <person name="Montejo-Kovacevich G."/>
            <person name="Yen C E."/>
        </authorList>
    </citation>
    <scope>NUCLEOTIDE SEQUENCE [LARGE SCALE GENOMIC DNA]</scope>
</reference>
<dbReference type="InterPro" id="IPR038765">
    <property type="entry name" value="Papain-like_cys_pep_sf"/>
</dbReference>
<feature type="domain" description="OTU" evidence="1">
    <location>
        <begin position="18"/>
        <end position="148"/>
    </location>
</feature>
<name>A0A8S0ZRT5_ARCPL</name>
<keyword evidence="4" id="KW-1185">Reference proteome</keyword>
<accession>A0A8S0ZRT5</accession>
<gene>
    <name evidence="2" type="ORF">APLA_LOCUS3739</name>
    <name evidence="3" type="ORF">APLA_LOCUS7108</name>
</gene>
<evidence type="ECO:0000313" key="3">
    <source>
        <dbReference type="EMBL" id="CAB3235830.1"/>
    </source>
</evidence>
<evidence type="ECO:0000313" key="2">
    <source>
        <dbReference type="EMBL" id="CAB3228687.1"/>
    </source>
</evidence>
<sequence length="158" mass="17802">MEGRTEWLHLPDGSVMPHIVVPMPEDGSCLFHALTYLMTDLTDTVTAYQIRSAIVSYVVTNWDHLEVYTCDENGATYPNAEVYSCAMLNVSTYGSVSELIAAGAIYPFIFEVYERNTLRGSFGDSGEIKRMRFRGSFLNGHFDVLLRLDGLHFVDDDE</sequence>
<dbReference type="Gene3D" id="3.90.70.80">
    <property type="match status" value="1"/>
</dbReference>
<dbReference type="EMBL" id="CADEBC010000346">
    <property type="protein sequence ID" value="CAB3228687.1"/>
    <property type="molecule type" value="Genomic_DNA"/>
</dbReference>
<dbReference type="Proteomes" id="UP000494106">
    <property type="component" value="Unassembled WGS sequence"/>
</dbReference>
<evidence type="ECO:0000313" key="4">
    <source>
        <dbReference type="Proteomes" id="UP000494106"/>
    </source>
</evidence>
<evidence type="ECO:0000313" key="5">
    <source>
        <dbReference type="Proteomes" id="UP000494256"/>
    </source>
</evidence>
<comment type="caution">
    <text evidence="3">The sequence shown here is derived from an EMBL/GenBank/DDBJ whole genome shotgun (WGS) entry which is preliminary data.</text>
</comment>
<dbReference type="AlphaFoldDB" id="A0A8S0ZRT5"/>
<proteinExistence type="predicted"/>
<evidence type="ECO:0000259" key="1">
    <source>
        <dbReference type="PROSITE" id="PS50802"/>
    </source>
</evidence>
<dbReference type="SUPFAM" id="SSF54001">
    <property type="entry name" value="Cysteine proteinases"/>
    <property type="match status" value="1"/>
</dbReference>
<organism evidence="3 5">
    <name type="scientific">Arctia plantaginis</name>
    <name type="common">Wood tiger moth</name>
    <name type="synonym">Phalaena plantaginis</name>
    <dbReference type="NCBI Taxonomy" id="874455"/>
    <lineage>
        <taxon>Eukaryota</taxon>
        <taxon>Metazoa</taxon>
        <taxon>Ecdysozoa</taxon>
        <taxon>Arthropoda</taxon>
        <taxon>Hexapoda</taxon>
        <taxon>Insecta</taxon>
        <taxon>Pterygota</taxon>
        <taxon>Neoptera</taxon>
        <taxon>Endopterygota</taxon>
        <taxon>Lepidoptera</taxon>
        <taxon>Glossata</taxon>
        <taxon>Ditrysia</taxon>
        <taxon>Noctuoidea</taxon>
        <taxon>Erebidae</taxon>
        <taxon>Arctiinae</taxon>
        <taxon>Arctia</taxon>
    </lineage>
</organism>
<protein>
    <recommendedName>
        <fullName evidence="1">OTU domain-containing protein</fullName>
    </recommendedName>
</protein>
<dbReference type="OrthoDB" id="409956at2759"/>
<dbReference type="CDD" id="cd22757">
    <property type="entry name" value="OTU_P87_VP80-like"/>
    <property type="match status" value="1"/>
</dbReference>